<dbReference type="SUPFAM" id="SSF52980">
    <property type="entry name" value="Restriction endonuclease-like"/>
    <property type="match status" value="1"/>
</dbReference>
<comment type="caution">
    <text evidence="1">The sequence shown here is derived from an EMBL/GenBank/DDBJ whole genome shotgun (WGS) entry which is preliminary data.</text>
</comment>
<dbReference type="Proteomes" id="UP000645676">
    <property type="component" value="Unassembled WGS sequence"/>
</dbReference>
<reference evidence="1" key="1">
    <citation type="journal article" date="2020" name="bioRxiv">
        <title>A rank-normalized archaeal taxonomy based on genome phylogeny resolves widespread incomplete and uneven classifications.</title>
        <authorList>
            <person name="Rinke C."/>
            <person name="Chuvochina M."/>
            <person name="Mussig A.J."/>
            <person name="Chaumeil P.-A."/>
            <person name="Waite D.W."/>
            <person name="Whitman W.B."/>
            <person name="Parks D.H."/>
            <person name="Hugenholtz P."/>
        </authorList>
    </citation>
    <scope>NUCLEOTIDE SEQUENCE</scope>
    <source>
        <strain evidence="1">UBA8849</strain>
    </source>
</reference>
<dbReference type="OMA" id="ENDIYFL"/>
<proteinExistence type="predicted"/>
<dbReference type="InterPro" id="IPR011335">
    <property type="entry name" value="Restrct_endonuc-II-like"/>
</dbReference>
<dbReference type="AlphaFoldDB" id="A0A832WKW0"/>
<dbReference type="RefSeq" id="WP_010871188.1">
    <property type="nucleotide sequence ID" value="NC_000909.1"/>
</dbReference>
<accession>A0A832WKW0</accession>
<dbReference type="SMR" id="A0A832WKW0"/>
<gene>
    <name evidence="1" type="ORF">HA335_02235</name>
</gene>
<name>A0A832WKW0_9EURY</name>
<evidence type="ECO:0008006" key="3">
    <source>
        <dbReference type="Google" id="ProtNLM"/>
    </source>
</evidence>
<evidence type="ECO:0000313" key="2">
    <source>
        <dbReference type="Proteomes" id="UP000645676"/>
    </source>
</evidence>
<organism evidence="1 2">
    <name type="scientific">Methanocaldococcus jannaschii</name>
    <dbReference type="NCBI Taxonomy" id="2190"/>
    <lineage>
        <taxon>Archaea</taxon>
        <taxon>Methanobacteriati</taxon>
        <taxon>Methanobacteriota</taxon>
        <taxon>Methanomada group</taxon>
        <taxon>Methanococci</taxon>
        <taxon>Methanococcales</taxon>
        <taxon>Methanocaldococcaceae</taxon>
        <taxon>Methanocaldococcus</taxon>
    </lineage>
</organism>
<dbReference type="EMBL" id="DUJR01000009">
    <property type="protein sequence ID" value="HII59391.1"/>
    <property type="molecule type" value="Genomic_DNA"/>
</dbReference>
<protein>
    <recommendedName>
        <fullName evidence="3">Restriction endonuclease type IV Mrr domain-containing protein</fullName>
    </recommendedName>
</protein>
<evidence type="ECO:0000313" key="1">
    <source>
        <dbReference type="EMBL" id="HII59391.1"/>
    </source>
</evidence>
<sequence length="226" mass="26892">MNKLKLKNEKEVRIKFGEYKLTGFSSDNGNNLYKLFNLTLSKIRYRKAMLEHNFQLPKIKESHKPKEITEKIKENDIYFLELINEIKKDFKDFCSLDAGTLFELFMYYTLIEFFKENNIDAKVIRNLDVSYKGNIFTEIDLFVDVFGKNFIFECKNRHISSNAILKLYGIMKILNINFGVLASTKGFYGNLKKEDIFKEYNIYILDKLIEKEKNKIFKELKDIFNI</sequence>